<dbReference type="AlphaFoldDB" id="A0A6G4CSB1"/>
<organism evidence="1">
    <name type="scientific">Clostridium botulinum</name>
    <dbReference type="NCBI Taxonomy" id="1491"/>
    <lineage>
        <taxon>Bacteria</taxon>
        <taxon>Bacillati</taxon>
        <taxon>Bacillota</taxon>
        <taxon>Clostridia</taxon>
        <taxon>Eubacteriales</taxon>
        <taxon>Clostridiaceae</taxon>
        <taxon>Clostridium</taxon>
    </lineage>
</organism>
<evidence type="ECO:0000313" key="1">
    <source>
        <dbReference type="EMBL" id="NEZ76536.1"/>
    </source>
</evidence>
<reference evidence="1" key="1">
    <citation type="submission" date="2019-02" db="EMBL/GenBank/DDBJ databases">
        <title>Genome sequencing of Clostridium botulinum clinical isolates.</title>
        <authorList>
            <person name="Brunt J."/>
            <person name="Van Vliet A.H.M."/>
            <person name="Stringer S.C."/>
            <person name="Grant K.A."/>
            <person name="Carter A.C."/>
            <person name="Peck M.W."/>
        </authorList>
    </citation>
    <scope>NUCLEOTIDE SEQUENCE</scope>
    <source>
        <strain evidence="1">H114400598</strain>
    </source>
</reference>
<comment type="caution">
    <text evidence="1">The sequence shown here is derived from an EMBL/GenBank/DDBJ whole genome shotgun (WGS) entry which is preliminary data.</text>
</comment>
<dbReference type="EMBL" id="SGKT01000040">
    <property type="protein sequence ID" value="NEZ76536.1"/>
    <property type="molecule type" value="Genomic_DNA"/>
</dbReference>
<accession>A0A6G4CSB1</accession>
<dbReference type="Gene3D" id="3.30.930.10">
    <property type="entry name" value="Bira Bifunctional Protein, Domain 2"/>
    <property type="match status" value="1"/>
</dbReference>
<dbReference type="GO" id="GO:0016740">
    <property type="term" value="F:transferase activity"/>
    <property type="evidence" value="ECO:0007669"/>
    <property type="project" value="UniProtKB-ARBA"/>
</dbReference>
<protein>
    <submittedName>
        <fullName evidence="1">Uncharacterized protein</fullName>
    </submittedName>
</protein>
<dbReference type="InterPro" id="IPR045864">
    <property type="entry name" value="aa-tRNA-synth_II/BPL/LPL"/>
</dbReference>
<dbReference type="GO" id="GO:0140096">
    <property type="term" value="F:catalytic activity, acting on a protein"/>
    <property type="evidence" value="ECO:0007669"/>
    <property type="project" value="UniProtKB-ARBA"/>
</dbReference>
<sequence>MCNLFQTQLWQFNTPIIKKSEVLLAKGAGDTEKQIYRFNKIDKDTYLRFDLIVPLARHVS</sequence>
<proteinExistence type="predicted"/>
<name>A0A6G4CSB1_CLOBO</name>
<gene>
    <name evidence="1" type="ORF">EXM56_14775</name>
</gene>